<dbReference type="GO" id="GO:0000166">
    <property type="term" value="F:nucleotide binding"/>
    <property type="evidence" value="ECO:0007669"/>
    <property type="project" value="InterPro"/>
</dbReference>
<reference evidence="4 5" key="1">
    <citation type="journal article" date="2011" name="J. Bacteriol.">
        <title>Complete genome sequence of the industrial strain Ketogulonicigenium vulgare WSH-001.</title>
        <authorList>
            <person name="Liu L."/>
            <person name="Li Y."/>
            <person name="Zhang J."/>
            <person name="Zhou Z."/>
            <person name="Liu J."/>
            <person name="Li X."/>
            <person name="Zhou J."/>
            <person name="Du G."/>
            <person name="Wang L."/>
            <person name="Chen J."/>
        </authorList>
    </citation>
    <scope>NUCLEOTIDE SEQUENCE [LARGE SCALE GENOMIC DNA]</scope>
    <source>
        <strain evidence="4 5">WSH-001</strain>
        <plasmid evidence="5">pKVU_100</plasmid>
    </source>
</reference>
<protein>
    <submittedName>
        <fullName evidence="4">Oxidoreductase, putative</fullName>
    </submittedName>
</protein>
<accession>F9YB69</accession>
<dbReference type="PATRIC" id="fig|759362.5.peg.2898"/>
<dbReference type="AlphaFoldDB" id="F9YB69"/>
<proteinExistence type="predicted"/>
<dbReference type="Proteomes" id="UP000000692">
    <property type="component" value="Plasmid 1"/>
</dbReference>
<evidence type="ECO:0000256" key="1">
    <source>
        <dbReference type="ARBA" id="ARBA00023002"/>
    </source>
</evidence>
<evidence type="ECO:0000313" key="5">
    <source>
        <dbReference type="Proteomes" id="UP000000692"/>
    </source>
</evidence>
<evidence type="ECO:0000313" key="4">
    <source>
        <dbReference type="EMBL" id="AEM42621.1"/>
    </source>
</evidence>
<dbReference type="OrthoDB" id="9768836at2"/>
<gene>
    <name evidence="4" type="ordered locus">KVU_PA0204</name>
</gene>
<dbReference type="PANTHER" id="PTHR43818">
    <property type="entry name" value="BCDNA.GH03377"/>
    <property type="match status" value="1"/>
</dbReference>
<organism evidence="4 5">
    <name type="scientific">Ketogulonicigenium vulgare (strain WSH-001)</name>
    <dbReference type="NCBI Taxonomy" id="759362"/>
    <lineage>
        <taxon>Bacteria</taxon>
        <taxon>Pseudomonadati</taxon>
        <taxon>Pseudomonadota</taxon>
        <taxon>Alphaproteobacteria</taxon>
        <taxon>Rhodobacterales</taxon>
        <taxon>Roseobacteraceae</taxon>
        <taxon>Ketogulonicigenium</taxon>
    </lineage>
</organism>
<dbReference type="Gene3D" id="3.40.50.720">
    <property type="entry name" value="NAD(P)-binding Rossmann-like Domain"/>
    <property type="match status" value="1"/>
</dbReference>
<evidence type="ECO:0000259" key="2">
    <source>
        <dbReference type="Pfam" id="PF01408"/>
    </source>
</evidence>
<dbReference type="RefSeq" id="WP_013368550.1">
    <property type="nucleotide sequence ID" value="NC_017386.1"/>
</dbReference>
<name>F9YB69_KETVW</name>
<dbReference type="InterPro" id="IPR000683">
    <property type="entry name" value="Gfo/Idh/MocA-like_OxRdtase_N"/>
</dbReference>
<dbReference type="InterPro" id="IPR055170">
    <property type="entry name" value="GFO_IDH_MocA-like_dom"/>
</dbReference>
<dbReference type="Gene3D" id="3.30.360.10">
    <property type="entry name" value="Dihydrodipicolinate Reductase, domain 2"/>
    <property type="match status" value="1"/>
</dbReference>
<keyword evidence="5" id="KW-1185">Reference proteome</keyword>
<dbReference type="InterPro" id="IPR050463">
    <property type="entry name" value="Gfo/Idh/MocA_oxidrdct_glycsds"/>
</dbReference>
<keyword evidence="4" id="KW-0614">Plasmid</keyword>
<keyword evidence="1" id="KW-0560">Oxidoreductase</keyword>
<dbReference type="Pfam" id="PF01408">
    <property type="entry name" value="GFO_IDH_MocA"/>
    <property type="match status" value="1"/>
</dbReference>
<feature type="domain" description="GFO/IDH/MocA-like oxidoreductase" evidence="3">
    <location>
        <begin position="136"/>
        <end position="263"/>
    </location>
</feature>
<geneLocation type="plasmid" evidence="5">
    <name>pKVU_100</name>
</geneLocation>
<dbReference type="Pfam" id="PF22725">
    <property type="entry name" value="GFO_IDH_MocA_C3"/>
    <property type="match status" value="1"/>
</dbReference>
<dbReference type="EMBL" id="CP002019">
    <property type="protein sequence ID" value="AEM42621.1"/>
    <property type="molecule type" value="Genomic_DNA"/>
</dbReference>
<dbReference type="InterPro" id="IPR036291">
    <property type="entry name" value="NAD(P)-bd_dom_sf"/>
</dbReference>
<dbReference type="SUPFAM" id="SSF55347">
    <property type="entry name" value="Glyceraldehyde-3-phosphate dehydrogenase-like, C-terminal domain"/>
    <property type="match status" value="1"/>
</dbReference>
<feature type="domain" description="Gfo/Idh/MocA-like oxidoreductase N-terminal" evidence="2">
    <location>
        <begin position="53"/>
        <end position="126"/>
    </location>
</feature>
<sequence length="340" mass="37032">MLNRDVVIGVIGIDHRHIYGMLEGMLATGARAKGWWTDGDPAPLAGFVKRFPDLPRVTARQALLDDPEINLILIAAPPQTRAALAIAAMEHGKDVMLDKPGVISAQELEQVTAVVQATGRIWSVDFSERYEVPSVLKALELVQGGAIGTLVQTLAMGPHRLNRQTRPDWFFDRALYGGILGDIGTHQIDQFLTFAGADDAQIISASAANYANPGDPDFQDFGEMLLQAGDVRGYARMDWYTPDALPNWGDGRLTLLGTQGYIELRKYVDVAGRAGTDHLFWVSHSAVTHIDCSDVPLTYFRDLGQDVLTRGTAAGTFQHTHTVTRLALQAQAMADAKGVK</sequence>
<dbReference type="PANTHER" id="PTHR43818:SF11">
    <property type="entry name" value="BCDNA.GH03377"/>
    <property type="match status" value="1"/>
</dbReference>
<dbReference type="HOGENOM" id="CLU_052964_0_0_5"/>
<evidence type="ECO:0000259" key="3">
    <source>
        <dbReference type="Pfam" id="PF22725"/>
    </source>
</evidence>
<dbReference type="GO" id="GO:0016491">
    <property type="term" value="F:oxidoreductase activity"/>
    <property type="evidence" value="ECO:0007669"/>
    <property type="project" value="UniProtKB-KW"/>
</dbReference>
<dbReference type="SUPFAM" id="SSF51735">
    <property type="entry name" value="NAD(P)-binding Rossmann-fold domains"/>
    <property type="match status" value="1"/>
</dbReference>
<dbReference type="KEGG" id="kvl:KVU_PA0204"/>